<organism evidence="1 2">
    <name type="scientific">Psychromicrobium lacuslunae</name>
    <dbReference type="NCBI Taxonomy" id="1618207"/>
    <lineage>
        <taxon>Bacteria</taxon>
        <taxon>Bacillati</taxon>
        <taxon>Actinomycetota</taxon>
        <taxon>Actinomycetes</taxon>
        <taxon>Micrococcales</taxon>
        <taxon>Micrococcaceae</taxon>
        <taxon>Psychromicrobium</taxon>
    </lineage>
</organism>
<dbReference type="AlphaFoldDB" id="A0A0D4C0H2"/>
<evidence type="ECO:0000313" key="2">
    <source>
        <dbReference type="Proteomes" id="UP000061839"/>
    </source>
</evidence>
<gene>
    <name evidence="1" type="ORF">UM93_10700</name>
</gene>
<accession>A0A0D4C0H2</accession>
<dbReference type="EMBL" id="CP011005">
    <property type="protein sequence ID" value="AJT41866.1"/>
    <property type="molecule type" value="Genomic_DNA"/>
</dbReference>
<keyword evidence="2" id="KW-1185">Reference proteome</keyword>
<dbReference type="PATRIC" id="fig|1618207.4.peg.2169"/>
<dbReference type="Proteomes" id="UP000061839">
    <property type="component" value="Chromosome"/>
</dbReference>
<sequence>MGGQLIITHLQPPKIGFAKAANGMYQYLIQYNKLAGGYITSGHKVEKAYPAVAANGDLLNATYENGTWLVFDIGKIG</sequence>
<proteinExistence type="predicted"/>
<dbReference type="KEGG" id="ari:UM93_10700"/>
<reference evidence="1 2" key="1">
    <citation type="journal article" date="2015" name="Genome Announc.">
        <title>Complete Genome Sequencing of Protease-Producing Novel Arthrobacter sp. Strain IHBB 11108 Using PacBio Single-Molecule Real-Time Sequencing Technology.</title>
        <authorList>
            <person name="Kiran S."/>
            <person name="Swarnkar M.K."/>
            <person name="Pal M."/>
            <person name="Thakur R."/>
            <person name="Tewari R."/>
            <person name="Singh A.K."/>
            <person name="Gulati A."/>
        </authorList>
    </citation>
    <scope>NUCLEOTIDE SEQUENCE [LARGE SCALE GENOMIC DNA]</scope>
    <source>
        <strain evidence="1 2">IHBB 11108</strain>
    </source>
</reference>
<protein>
    <submittedName>
        <fullName evidence="1">Uncharacterized protein</fullName>
    </submittedName>
</protein>
<evidence type="ECO:0000313" key="1">
    <source>
        <dbReference type="EMBL" id="AJT41866.1"/>
    </source>
</evidence>
<dbReference type="HOGENOM" id="CLU_2630451_0_0_11"/>
<dbReference type="STRING" id="1618207.UM93_10700"/>
<name>A0A0D4C0H2_9MICC</name>